<dbReference type="InterPro" id="IPR052021">
    <property type="entry name" value="Type-I_RS_S_subunit"/>
</dbReference>
<feature type="domain" description="Type I restriction modification DNA specificity" evidence="4">
    <location>
        <begin position="15"/>
        <end position="185"/>
    </location>
</feature>
<dbReference type="EC" id="3.1.21.3" evidence="5"/>
<dbReference type="InterPro" id="IPR044946">
    <property type="entry name" value="Restrct_endonuc_typeI_TRD_sf"/>
</dbReference>
<evidence type="ECO:0000313" key="6">
    <source>
        <dbReference type="Proteomes" id="UP000740329"/>
    </source>
</evidence>
<accession>A0A8J7RPR6</accession>
<sequence length="425" mass="48467">MIKNKFKDTEIGEIPIDWDVKKLGEISNITMGQSPSSKTYNYEGIGEPFFQGRKDFGDKYPKITMWCTDPKKIGKKGDVLISVRAPIGDLNIAPINCCIGRGLAAISHNDLENNEFLYYLLKDSEKRLLSIYGGTGTVFSAITKGNIVNFSIPVPPLEEQEAIANTLSCLDGKIECKNKQNKILEEIAQSIYNEWFVNFNFPMKLIDENFKEEIGYKDAGGEMEFNEELGKEIPQGWKVGKLKNFFKFIKGKKPQKLFENYKNNFLEYLTINSFNSCEKQYGDPKNKVILKELDLAMVMDGASSGTLYYGKNGILGSTFSKIELLNNKFSYEYLYHVLRHYQKIISENTTGSAIPHTDKELVYNIKIPIATSKLQEEFTMISKRCRLQIIKNNIQNQQLSEIRDLLLPKLMSGQVRIPLNEEKIA</sequence>
<evidence type="ECO:0000256" key="3">
    <source>
        <dbReference type="ARBA" id="ARBA00023125"/>
    </source>
</evidence>
<dbReference type="PANTHER" id="PTHR30408:SF13">
    <property type="entry name" value="TYPE I RESTRICTION ENZYME HINDI SPECIFICITY SUBUNIT"/>
    <property type="match status" value="1"/>
</dbReference>
<evidence type="ECO:0000256" key="2">
    <source>
        <dbReference type="ARBA" id="ARBA00022747"/>
    </source>
</evidence>
<reference evidence="5" key="1">
    <citation type="submission" date="2021-03" db="EMBL/GenBank/DDBJ databases">
        <title>Genomic Encyclopedia of Type Strains, Phase IV (KMG-V): Genome sequencing to study the core and pangenomes of soil and plant-associated prokaryotes.</title>
        <authorList>
            <person name="Whitman W."/>
        </authorList>
    </citation>
    <scope>NUCLEOTIDE SEQUENCE</scope>
    <source>
        <strain evidence="5">C4</strain>
    </source>
</reference>
<feature type="domain" description="Type I restriction modification DNA specificity" evidence="4">
    <location>
        <begin position="234"/>
        <end position="377"/>
    </location>
</feature>
<dbReference type="Gene3D" id="3.90.220.20">
    <property type="entry name" value="DNA methylase specificity domains"/>
    <property type="match status" value="2"/>
</dbReference>
<evidence type="ECO:0000259" key="4">
    <source>
        <dbReference type="Pfam" id="PF01420"/>
    </source>
</evidence>
<gene>
    <name evidence="5" type="ORF">J3E07_001449</name>
</gene>
<keyword evidence="3" id="KW-0238">DNA-binding</keyword>
<dbReference type="CDD" id="cd17245">
    <property type="entry name" value="RMtype1_S_TteMORF1547P-TRD2-CR2_Aco12261I-TRD1-CR1_like"/>
    <property type="match status" value="1"/>
</dbReference>
<dbReference type="AlphaFoldDB" id="A0A8J7RPR6"/>
<dbReference type="RefSeq" id="WP_209591525.1">
    <property type="nucleotide sequence ID" value="NZ_JAGGMV010000004.1"/>
</dbReference>
<keyword evidence="2" id="KW-0680">Restriction system</keyword>
<comment type="caution">
    <text evidence="5">The sequence shown here is derived from an EMBL/GenBank/DDBJ whole genome shotgun (WGS) entry which is preliminary data.</text>
</comment>
<dbReference type="EMBL" id="JAGGMV010000004">
    <property type="protein sequence ID" value="MBP2202009.1"/>
    <property type="molecule type" value="Genomic_DNA"/>
</dbReference>
<dbReference type="SUPFAM" id="SSF116734">
    <property type="entry name" value="DNA methylase specificity domain"/>
    <property type="match status" value="2"/>
</dbReference>
<dbReference type="Proteomes" id="UP000740329">
    <property type="component" value="Unassembled WGS sequence"/>
</dbReference>
<comment type="similarity">
    <text evidence="1">Belongs to the type-I restriction system S methylase family.</text>
</comment>
<evidence type="ECO:0000313" key="5">
    <source>
        <dbReference type="EMBL" id="MBP2202009.1"/>
    </source>
</evidence>
<dbReference type="GO" id="GO:0009307">
    <property type="term" value="P:DNA restriction-modification system"/>
    <property type="evidence" value="ECO:0007669"/>
    <property type="project" value="UniProtKB-KW"/>
</dbReference>
<protein>
    <submittedName>
        <fullName evidence="5">Type I restriction enzyme S subunit</fullName>
        <ecNumber evidence="5">3.1.21.3</ecNumber>
    </submittedName>
</protein>
<dbReference type="Pfam" id="PF01420">
    <property type="entry name" value="Methylase_S"/>
    <property type="match status" value="2"/>
</dbReference>
<proteinExistence type="inferred from homology"/>
<evidence type="ECO:0000256" key="1">
    <source>
        <dbReference type="ARBA" id="ARBA00010923"/>
    </source>
</evidence>
<keyword evidence="5" id="KW-0378">Hydrolase</keyword>
<dbReference type="GO" id="GO:0009035">
    <property type="term" value="F:type I site-specific deoxyribonuclease activity"/>
    <property type="evidence" value="ECO:0007669"/>
    <property type="project" value="UniProtKB-EC"/>
</dbReference>
<name>A0A8J7RPR6_METVO</name>
<dbReference type="GO" id="GO:0003677">
    <property type="term" value="F:DNA binding"/>
    <property type="evidence" value="ECO:0007669"/>
    <property type="project" value="UniProtKB-KW"/>
</dbReference>
<dbReference type="PANTHER" id="PTHR30408">
    <property type="entry name" value="TYPE-1 RESTRICTION ENZYME ECOKI SPECIFICITY PROTEIN"/>
    <property type="match status" value="1"/>
</dbReference>
<organism evidence="5 6">
    <name type="scientific">Methanococcus voltae</name>
    <dbReference type="NCBI Taxonomy" id="2188"/>
    <lineage>
        <taxon>Archaea</taxon>
        <taxon>Methanobacteriati</taxon>
        <taxon>Methanobacteriota</taxon>
        <taxon>Methanomada group</taxon>
        <taxon>Methanococci</taxon>
        <taxon>Methanococcales</taxon>
        <taxon>Methanococcaceae</taxon>
        <taxon>Methanococcus</taxon>
    </lineage>
</organism>
<dbReference type="InterPro" id="IPR000055">
    <property type="entry name" value="Restrct_endonuc_typeI_TRD"/>
</dbReference>